<feature type="region of interest" description="Disordered" evidence="1">
    <location>
        <begin position="2038"/>
        <end position="2066"/>
    </location>
</feature>
<feature type="region of interest" description="Disordered" evidence="1">
    <location>
        <begin position="1580"/>
        <end position="1600"/>
    </location>
</feature>
<proteinExistence type="predicted"/>
<feature type="region of interest" description="Disordered" evidence="1">
    <location>
        <begin position="824"/>
        <end position="926"/>
    </location>
</feature>
<feature type="region of interest" description="Disordered" evidence="1">
    <location>
        <begin position="481"/>
        <end position="523"/>
    </location>
</feature>
<feature type="region of interest" description="Disordered" evidence="1">
    <location>
        <begin position="1395"/>
        <end position="1417"/>
    </location>
</feature>
<feature type="region of interest" description="Disordered" evidence="1">
    <location>
        <begin position="1866"/>
        <end position="1893"/>
    </location>
</feature>
<keyword evidence="2" id="KW-0436">Ligase</keyword>
<feature type="compositionally biased region" description="Pro residues" evidence="1">
    <location>
        <begin position="1077"/>
        <end position="1086"/>
    </location>
</feature>
<dbReference type="PANTHER" id="PTHR24216">
    <property type="entry name" value="PAXILLIN-RELATED"/>
    <property type="match status" value="1"/>
</dbReference>
<dbReference type="GeneID" id="26909628"/>
<keyword evidence="3" id="KW-1185">Reference proteome</keyword>
<feature type="region of interest" description="Disordered" evidence="1">
    <location>
        <begin position="2201"/>
        <end position="2255"/>
    </location>
</feature>
<dbReference type="Proteomes" id="UP000037923">
    <property type="component" value="Unassembled WGS sequence"/>
</dbReference>
<sequence length="2387" mass="255701">MDPRFLADFFGSFGADGAQSHLPWNIEGELAGPGRGFGEGLRIAANGREWRVLEVGVAEDDMDQPPYRSDSQLRDAARVLPPVCFAPLVSQYTRLLRDPRWAVQDVPRIMSAMLHDPVLFHVMDANPLAPLSDYRVTAMTRWWGVVAKPALRYDYNSGRPLRGVVEETGTETEEEVQQQQRSSGRPTGIGEAEECSTVNEDEEDVAAAGCPRDRRMPFEELRQRYRDIKTVLTLIVATSAPYRCSRPANAAVSGCTARLVFCKDPSIIYLGLLLNTVLRELPRKVLCSMSVFRLIAEGWGNSPSLQAILQAAWEDYQDTVEEIRVLLRAGTAAAAAATEEEGENSASASARASPTAVPTPAVEYQLCQPQQQHRPRRSPPHLRFPSQPHESAEDSQTTTSATSSSFGATAAVSENGQPVEFGIPLGRERVSATRAGASNVFAPNSFDAFQQRFDGLGRRFGGSGVSESVFRAARTPPSLVTADTAAGGATSAAAGDRRNPAAAGTTTPPPTTTATDASADSSNATYRTQDADRICLESMRECAQSPELLLWWARCRLLAYQLLDSSARVSVESTRALEFFRQLWSCAPLVREILEDDHEALLSASLDVEKTTTPASHERGSSEVGPAAAAEAEEQSQGEKGTPVRATRHAEATKALEALQRRARRLYAALVGTVADVSKFWFSIRVAQSTLNAVSSSAPENNVVWSIVNATVPPRRRFQREEFSSYAEHWQYALLVDDYVTQPMGFCVSMRGRTMVTQLLHVLSSYPTFYPALVTRTLAMLNRREMFVAELNGRLVAAVTRCLRFYLPPMPPVQPIPPAVVAPPAVTNSTTSTTATASPSPTTADGTRDHRGAAAASSASSPPSASPASSISTYYSPPSEHLDADGPATDTVSAQPAESNGHAAASATEAVAEGRETANVNGADASSSGLNYEAYILSDTDVEASAGDDDDEEGGIHNASSAHRSGRHDAGDAGKEEDGERELERHPRLRRRAAKKAALARLEALRRRQEAAMPVLTTKAYDAILTCLDVLRMLVRHTHVSVNPIGVLFTAPTSTATTAATTAAEAAGASPSSTGPVPDPAPPASSPPQAAEGVPNRAADATVGVTSDATGSANRGNPSDDLCRHRRESRYEPSPFKPQSDLYTLLHQLVQQTRYGPLAMAALRFFSACVHYNVRDMVPLFTERGLLNTVLAIARRPCPSSVPPPPPQLSMRDRSHRSQRHEHYTSSVVSGAASAPAAAAAPAEAAMPALWFALDSLEETGLPNIPSRDASPPSAAALAAEASPDSNASIWQCPLLTADPPPSLLVRYIPQEDPYLNTVSVRMVLPEFVEAMTVHQATHAVFRKHLQWIPASLDGLVVTAPLSTSTPADIRALWEDEEWETLAEGGDPSHLAEAMNEEEGRSSGGAREKAVRQRQQQRAQLECRSSVTYKRLLRSLLASRNASRLWERHSSPHSETARPTTDAAPQQGVPLVSTQAVDASLIRLVELCRLNLKREEVGYKILQGSVKDMSRVLTEVLQPSTELMDKLKPALHHQLAQLDTRVWQFADAVRAGATRAKPFAPSSYGPSASAAVTFPRNFSTASSDDAPLHASTSSAEVKRRPRRVFPASRDDFFQLLVRAMELCRSFNNFFAFFSGMDWTGQRRGPRLARNSAERQEGMQALRDVLNGTVEKFHRAIRRLWSLMGCQIPLDLRGTPLHICELGTADGEGSLLSYVQVVIGQGIHPRILSDYLRSTQPSPVLEAVLRSTVRCILHHSTRSLFHLHSPAVSTAATQNTKAAPTTTADNSGETNPQSMAQQAFWMEAEDAEKRDTLLSDQSFRQAELRRLLRATDAQSSVQGVPEACNSARGEAEAQTGLSTNAAAAALGEGHGSAEAPATRPVEQPPSGWRVDPSDVTAASPEAEAIRHEPVLVESTGYPCYDCVSNVLRPLSMGDGIFLRQLLEAWRATAASSSNTSTINVAGFGAVAGGPNRRDADGAQWRGVFGDVLHHVVDAAIVRAPLSCDDVPNLLRSLRSGGGVHAGTTSALLSLYDRSAEAGTAFSDGTSGGGRSPAAAATGGGRDVPADPSDQLMRFLLQDNRNYVSEPATAWMTAEAWRVATMEVDASSGGSAPASAATGAGLTEQQRAGTALRPLRTSSDGTTTAAAGVSAFSPGSPPASGTSPPPSQSPPAETAFASGLEDVALRVESEEAGFNALRLAISSSTSPSPSSAVLTPTPQTTSAGVPAHLTAGGAGVPAEEGPGFLPARTTENAADRPIDAPPLFVPLDPMKALQQWIFMTLFNGRRRGMTQVMDSFSHITTYRSDSRTRAMLPLNVSALQRTVQADLVAAFERAVCGAYADALTREQCHSQTAAIRASEPEKYARAVDEIVATRRHWRAAAASPCGCSA</sequence>
<comment type="caution">
    <text evidence="2">The sequence shown here is derived from an EMBL/GenBank/DDBJ whole genome shotgun (WGS) entry which is preliminary data.</text>
</comment>
<feature type="region of interest" description="Disordered" evidence="1">
    <location>
        <begin position="167"/>
        <end position="203"/>
    </location>
</feature>
<feature type="region of interest" description="Disordered" evidence="1">
    <location>
        <begin position="610"/>
        <end position="647"/>
    </location>
</feature>
<feature type="region of interest" description="Disordered" evidence="1">
    <location>
        <begin position="1444"/>
        <end position="1467"/>
    </location>
</feature>
<gene>
    <name evidence="2" type="ORF">ABB37_09345</name>
</gene>
<feature type="compositionally biased region" description="Basic and acidic residues" evidence="1">
    <location>
        <begin position="1398"/>
        <end position="1411"/>
    </location>
</feature>
<accession>A0A0N0DRF4</accession>
<dbReference type="VEuPathDB" id="TriTrypDB:LpyrH10_30_1060"/>
<feature type="region of interest" description="Disordered" evidence="1">
    <location>
        <begin position="1770"/>
        <end position="1792"/>
    </location>
</feature>
<feature type="region of interest" description="Disordered" evidence="1">
    <location>
        <begin position="1060"/>
        <end position="1124"/>
    </location>
</feature>
<feature type="region of interest" description="Disordered" evidence="1">
    <location>
        <begin position="944"/>
        <end position="992"/>
    </location>
</feature>
<dbReference type="EMBL" id="LGTL01000030">
    <property type="protein sequence ID" value="KPA74372.1"/>
    <property type="molecule type" value="Genomic_DNA"/>
</dbReference>
<feature type="compositionally biased region" description="Low complexity" evidence="1">
    <location>
        <begin position="2135"/>
        <end position="2160"/>
    </location>
</feature>
<organism evidence="2 3">
    <name type="scientific">Leptomonas pyrrhocoris</name>
    <name type="common">Firebug parasite</name>
    <dbReference type="NCBI Taxonomy" id="157538"/>
    <lineage>
        <taxon>Eukaryota</taxon>
        <taxon>Discoba</taxon>
        <taxon>Euglenozoa</taxon>
        <taxon>Kinetoplastea</taxon>
        <taxon>Metakinetoplastina</taxon>
        <taxon>Trypanosomatida</taxon>
        <taxon>Trypanosomatidae</taxon>
        <taxon>Leishmaniinae</taxon>
        <taxon>Leptomonas</taxon>
    </lineage>
</organism>
<evidence type="ECO:0000313" key="3">
    <source>
        <dbReference type="Proteomes" id="UP000037923"/>
    </source>
</evidence>
<feature type="compositionally biased region" description="Low complexity" evidence="1">
    <location>
        <begin position="394"/>
        <end position="413"/>
    </location>
</feature>
<dbReference type="PANTHER" id="PTHR24216:SF65">
    <property type="entry name" value="PAXILLIN-LIKE PROTEIN 1"/>
    <property type="match status" value="1"/>
</dbReference>
<dbReference type="GO" id="GO:0016874">
    <property type="term" value="F:ligase activity"/>
    <property type="evidence" value="ECO:0007669"/>
    <property type="project" value="UniProtKB-KW"/>
</dbReference>
<protein>
    <submittedName>
        <fullName evidence="2">Putative ubiquitin-protein ligase</fullName>
    </submittedName>
</protein>
<feature type="region of interest" description="Disordered" evidence="1">
    <location>
        <begin position="1198"/>
        <end position="1219"/>
    </location>
</feature>
<feature type="compositionally biased region" description="Acidic residues" evidence="1">
    <location>
        <begin position="944"/>
        <end position="953"/>
    </location>
</feature>
<feature type="compositionally biased region" description="Polar residues" evidence="1">
    <location>
        <begin position="1104"/>
        <end position="1117"/>
    </location>
</feature>
<feature type="region of interest" description="Disordered" evidence="1">
    <location>
        <begin position="2105"/>
        <end position="2172"/>
    </location>
</feature>
<reference evidence="2 3" key="1">
    <citation type="submission" date="2015-07" db="EMBL/GenBank/DDBJ databases">
        <title>High-quality genome of monoxenous trypanosomatid Leptomonas pyrrhocoris.</title>
        <authorList>
            <person name="Flegontov P."/>
            <person name="Butenko A."/>
            <person name="Firsov S."/>
            <person name="Vlcek C."/>
            <person name="Logacheva M.D."/>
            <person name="Field M."/>
            <person name="Filatov D."/>
            <person name="Flegontova O."/>
            <person name="Gerasimov E."/>
            <person name="Jackson A.P."/>
            <person name="Kelly S."/>
            <person name="Opperdoes F."/>
            <person name="O'Reilly A."/>
            <person name="Votypka J."/>
            <person name="Yurchenko V."/>
            <person name="Lukes J."/>
        </authorList>
    </citation>
    <scope>NUCLEOTIDE SEQUENCE [LARGE SCALE GENOMIC DNA]</scope>
    <source>
        <strain evidence="2">H10</strain>
    </source>
</reference>
<feature type="compositionally biased region" description="Basic and acidic residues" evidence="1">
    <location>
        <begin position="967"/>
        <end position="986"/>
    </location>
</feature>
<feature type="compositionally biased region" description="Low complexity" evidence="1">
    <location>
        <begin position="2201"/>
        <end position="2216"/>
    </location>
</feature>
<feature type="compositionally biased region" description="Low complexity" evidence="1">
    <location>
        <begin position="1060"/>
        <end position="1076"/>
    </location>
</feature>
<dbReference type="OrthoDB" id="273557at2759"/>
<feature type="compositionally biased region" description="Low complexity" evidence="1">
    <location>
        <begin position="824"/>
        <end position="844"/>
    </location>
</feature>
<feature type="compositionally biased region" description="Basic and acidic residues" evidence="1">
    <location>
        <begin position="1445"/>
        <end position="1456"/>
    </location>
</feature>
<feature type="region of interest" description="Disordered" evidence="1">
    <location>
        <begin position="367"/>
        <end position="413"/>
    </location>
</feature>
<feature type="compositionally biased region" description="Acidic residues" evidence="1">
    <location>
        <begin position="191"/>
        <end position="203"/>
    </location>
</feature>
<evidence type="ECO:0000313" key="2">
    <source>
        <dbReference type="EMBL" id="KPA74372.1"/>
    </source>
</evidence>
<feature type="compositionally biased region" description="Low complexity" evidence="1">
    <location>
        <begin position="2105"/>
        <end position="2119"/>
    </location>
</feature>
<name>A0A0N0DRF4_LEPPY</name>
<feature type="compositionally biased region" description="Low complexity" evidence="1">
    <location>
        <begin position="853"/>
        <end position="879"/>
    </location>
</feature>
<evidence type="ECO:0000256" key="1">
    <source>
        <dbReference type="SAM" id="MobiDB-lite"/>
    </source>
</evidence>
<dbReference type="RefSeq" id="XP_015652811.1">
    <property type="nucleotide sequence ID" value="XM_015808760.1"/>
</dbReference>